<evidence type="ECO:0000256" key="2">
    <source>
        <dbReference type="ARBA" id="ARBA00006555"/>
    </source>
</evidence>
<dbReference type="GO" id="GO:0031992">
    <property type="term" value="F:energy transducer activity"/>
    <property type="evidence" value="ECO:0007669"/>
    <property type="project" value="TreeGrafter"/>
</dbReference>
<evidence type="ECO:0000256" key="11">
    <source>
        <dbReference type="SAM" id="SignalP"/>
    </source>
</evidence>
<evidence type="ECO:0000256" key="1">
    <source>
        <dbReference type="ARBA" id="ARBA00004383"/>
    </source>
</evidence>
<feature type="compositionally biased region" description="Basic and acidic residues" evidence="10">
    <location>
        <begin position="134"/>
        <end position="161"/>
    </location>
</feature>
<feature type="region of interest" description="Disordered" evidence="10">
    <location>
        <begin position="126"/>
        <end position="205"/>
    </location>
</feature>
<evidence type="ECO:0000256" key="4">
    <source>
        <dbReference type="ARBA" id="ARBA00022475"/>
    </source>
</evidence>
<feature type="chain" id="PRO_5001963253" evidence="11">
    <location>
        <begin position="22"/>
        <end position="290"/>
    </location>
</feature>
<comment type="caution">
    <text evidence="13">The sequence shown here is derived from an EMBL/GenBank/DDBJ whole genome shotgun (WGS) entry which is preliminary data.</text>
</comment>
<organism evidence="13 14">
    <name type="scientific">Roseovarius mucosus DSM 17069</name>
    <dbReference type="NCBI Taxonomy" id="1288298"/>
    <lineage>
        <taxon>Bacteria</taxon>
        <taxon>Pseudomonadati</taxon>
        <taxon>Pseudomonadota</taxon>
        <taxon>Alphaproteobacteria</taxon>
        <taxon>Rhodobacterales</taxon>
        <taxon>Roseobacteraceae</taxon>
        <taxon>Roseovarius</taxon>
    </lineage>
</organism>
<dbReference type="Proteomes" id="UP000030021">
    <property type="component" value="Unassembled WGS sequence"/>
</dbReference>
<keyword evidence="7" id="KW-0653">Protein transport</keyword>
<evidence type="ECO:0000313" key="14">
    <source>
        <dbReference type="Proteomes" id="UP000030021"/>
    </source>
</evidence>
<dbReference type="InterPro" id="IPR006260">
    <property type="entry name" value="TonB/TolA_C"/>
</dbReference>
<dbReference type="InterPro" id="IPR037682">
    <property type="entry name" value="TonB_C"/>
</dbReference>
<accession>A0A0A0HHT2</accession>
<dbReference type="EMBL" id="AONH01000016">
    <property type="protein sequence ID" value="KGM86705.1"/>
    <property type="molecule type" value="Genomic_DNA"/>
</dbReference>
<evidence type="ECO:0000259" key="12">
    <source>
        <dbReference type="PROSITE" id="PS52015"/>
    </source>
</evidence>
<name>A0A0A0HHT2_9RHOB</name>
<dbReference type="Pfam" id="PF03544">
    <property type="entry name" value="TonB_C"/>
    <property type="match status" value="1"/>
</dbReference>
<keyword evidence="4" id="KW-1003">Cell membrane</keyword>
<evidence type="ECO:0000256" key="3">
    <source>
        <dbReference type="ARBA" id="ARBA00022448"/>
    </source>
</evidence>
<comment type="similarity">
    <text evidence="2">Belongs to the TonB family.</text>
</comment>
<dbReference type="GO" id="GO:0055085">
    <property type="term" value="P:transmembrane transport"/>
    <property type="evidence" value="ECO:0007669"/>
    <property type="project" value="InterPro"/>
</dbReference>
<dbReference type="GO" id="GO:0015031">
    <property type="term" value="P:protein transport"/>
    <property type="evidence" value="ECO:0007669"/>
    <property type="project" value="UniProtKB-KW"/>
</dbReference>
<dbReference type="eggNOG" id="COG0810">
    <property type="taxonomic scope" value="Bacteria"/>
</dbReference>
<evidence type="ECO:0000313" key="13">
    <source>
        <dbReference type="EMBL" id="KGM86705.1"/>
    </source>
</evidence>
<comment type="subcellular location">
    <subcellularLocation>
        <location evidence="1">Cell inner membrane</location>
        <topology evidence="1">Single-pass membrane protein</topology>
        <orientation evidence="1">Periplasmic side</orientation>
    </subcellularLocation>
</comment>
<evidence type="ECO:0000256" key="6">
    <source>
        <dbReference type="ARBA" id="ARBA00022692"/>
    </source>
</evidence>
<evidence type="ECO:0000256" key="7">
    <source>
        <dbReference type="ARBA" id="ARBA00022927"/>
    </source>
</evidence>
<feature type="domain" description="TonB C-terminal" evidence="12">
    <location>
        <begin position="200"/>
        <end position="290"/>
    </location>
</feature>
<reference evidence="13 14" key="1">
    <citation type="submission" date="2013-01" db="EMBL/GenBank/DDBJ databases">
        <authorList>
            <person name="Fiebig A."/>
            <person name="Goeker M."/>
            <person name="Klenk H.-P.P."/>
        </authorList>
    </citation>
    <scope>NUCLEOTIDE SEQUENCE [LARGE SCALE GENOMIC DNA]</scope>
    <source>
        <strain evidence="13 14">DSM 17069</strain>
    </source>
</reference>
<dbReference type="GO" id="GO:0098797">
    <property type="term" value="C:plasma membrane protein complex"/>
    <property type="evidence" value="ECO:0007669"/>
    <property type="project" value="TreeGrafter"/>
</dbReference>
<evidence type="ECO:0000256" key="10">
    <source>
        <dbReference type="SAM" id="MobiDB-lite"/>
    </source>
</evidence>
<proteinExistence type="inferred from homology"/>
<dbReference type="HOGENOM" id="CLU_069773_0_0_5"/>
<dbReference type="PATRIC" id="fig|1288298.3.peg.3011"/>
<dbReference type="PANTHER" id="PTHR33446:SF2">
    <property type="entry name" value="PROTEIN TONB"/>
    <property type="match status" value="1"/>
</dbReference>
<keyword evidence="6" id="KW-0812">Transmembrane</keyword>
<keyword evidence="5" id="KW-0997">Cell inner membrane</keyword>
<gene>
    <name evidence="13" type="ORF">rosmuc_02998</name>
</gene>
<dbReference type="PROSITE" id="PS52015">
    <property type="entry name" value="TONB_CTD"/>
    <property type="match status" value="1"/>
</dbReference>
<dbReference type="SUPFAM" id="SSF74653">
    <property type="entry name" value="TolA/TonB C-terminal domain"/>
    <property type="match status" value="1"/>
</dbReference>
<dbReference type="NCBIfam" id="TIGR01352">
    <property type="entry name" value="tonB_Cterm"/>
    <property type="match status" value="1"/>
</dbReference>
<protein>
    <submittedName>
        <fullName evidence="13">Outer membrane transport energization protein TonB</fullName>
    </submittedName>
</protein>
<dbReference type="InterPro" id="IPR051045">
    <property type="entry name" value="TonB-dependent_transducer"/>
</dbReference>
<keyword evidence="11" id="KW-0732">Signal</keyword>
<dbReference type="AlphaFoldDB" id="A0A0A0HHT2"/>
<feature type="signal peptide" evidence="11">
    <location>
        <begin position="1"/>
        <end position="21"/>
    </location>
</feature>
<sequence length="290" mass="29577">MIRSSRFVLSVCAVTALGLHGAGIWASAPPMRAEVEGGAGVAEVTLGSSFADMVAGAARPVSEASVTPTVWAEDILRPARPEVAEPSAPQHVTEAATALPVAAAPAQDSAFAAPALPSRITAQTNAETGLQVSRRPEARPDHAAAPEVRRAEPEERAEVRRTSGSNADQTATRGSMTGHETATAKRQGRPTASQSAAEGNAAASTYPGQVMRHLARVPRPRADTRGAALVQFSISEGGRLASVRVARSSGSTRLDRAALTVVERAAPFPAPALGGAAQFFGADQGGVGAG</sequence>
<dbReference type="PANTHER" id="PTHR33446">
    <property type="entry name" value="PROTEIN TONB-RELATED"/>
    <property type="match status" value="1"/>
</dbReference>
<evidence type="ECO:0000256" key="8">
    <source>
        <dbReference type="ARBA" id="ARBA00022989"/>
    </source>
</evidence>
<evidence type="ECO:0000256" key="9">
    <source>
        <dbReference type="ARBA" id="ARBA00023136"/>
    </source>
</evidence>
<evidence type="ECO:0000256" key="5">
    <source>
        <dbReference type="ARBA" id="ARBA00022519"/>
    </source>
</evidence>
<dbReference type="Gene3D" id="3.30.1150.10">
    <property type="match status" value="1"/>
</dbReference>
<keyword evidence="8" id="KW-1133">Transmembrane helix</keyword>
<feature type="compositionally biased region" description="Low complexity" evidence="10">
    <location>
        <begin position="192"/>
        <end position="204"/>
    </location>
</feature>
<dbReference type="RefSeq" id="WP_245875087.1">
    <property type="nucleotide sequence ID" value="NZ_KN293975.1"/>
</dbReference>
<keyword evidence="9" id="KW-0472">Membrane</keyword>
<feature type="compositionally biased region" description="Polar residues" evidence="10">
    <location>
        <begin position="162"/>
        <end position="180"/>
    </location>
</feature>
<keyword evidence="3" id="KW-0813">Transport</keyword>